<dbReference type="KEGG" id="trr:M419DRAFT_135815"/>
<dbReference type="HOGENOM" id="CLU_032571_2_2_1"/>
<dbReference type="PANTHER" id="PTHR36182:SF1">
    <property type="entry name" value="PROTEIN, PUTATIVE (AFU_ORTHOLOGUE AFUA_6G10930)-RELATED"/>
    <property type="match status" value="1"/>
</dbReference>
<dbReference type="Gene3D" id="2.70.50.70">
    <property type="match status" value="1"/>
</dbReference>
<evidence type="ECO:0000313" key="4">
    <source>
        <dbReference type="Proteomes" id="UP000024376"/>
    </source>
</evidence>
<proteinExistence type="predicted"/>
<evidence type="ECO:0000313" key="3">
    <source>
        <dbReference type="EMBL" id="ETS05308.1"/>
    </source>
</evidence>
<dbReference type="Proteomes" id="UP000024376">
    <property type="component" value="Unassembled WGS sequence"/>
</dbReference>
<organism evidence="3 4">
    <name type="scientific">Hypocrea jecorina (strain ATCC 56765 / BCRC 32924 / NRRL 11460 / Rut C-30)</name>
    <name type="common">Trichoderma reesei</name>
    <dbReference type="NCBI Taxonomy" id="1344414"/>
    <lineage>
        <taxon>Eukaryota</taxon>
        <taxon>Fungi</taxon>
        <taxon>Dikarya</taxon>
        <taxon>Ascomycota</taxon>
        <taxon>Pezizomycotina</taxon>
        <taxon>Sordariomycetes</taxon>
        <taxon>Hypocreomycetidae</taxon>
        <taxon>Hypocreales</taxon>
        <taxon>Hypocreaceae</taxon>
        <taxon>Trichoderma</taxon>
    </lineage>
</organism>
<name>A0A024SK73_HYPJR</name>
<evidence type="ECO:0000256" key="2">
    <source>
        <dbReference type="SAM" id="SignalP"/>
    </source>
</evidence>
<sequence length="234" mass="25114">MKLLSIASLLSLVATAQAHMEVSWPPVFRSKYNPRVPGNLINYDMTSPLNADGSNYPCKGYQVDVGRPEGAPGVTWRAGGTYNLTVAGSATHSGGSCQASLSYDRGRTWVVVHSWIGGCPLTPTWDFTLPNDTPPGEALFAWTWFNRIGNREMYMNCGAVTIRPSGRAARSPADSIYNRPAQFVANVNNGCATLEGADVLFPSPGPDTDFDSDRTAAPVGKCGASSRRTRPVRA</sequence>
<dbReference type="PANTHER" id="PTHR36182">
    <property type="entry name" value="PROTEIN, PUTATIVE (AFU_ORTHOLOGUE AFUA_6G10930)-RELATED"/>
    <property type="match status" value="1"/>
</dbReference>
<feature type="chain" id="PRO_5001537195" evidence="2">
    <location>
        <begin position="19"/>
        <end position="234"/>
    </location>
</feature>
<dbReference type="AlphaFoldDB" id="A0A024SK73"/>
<evidence type="ECO:0000256" key="1">
    <source>
        <dbReference type="SAM" id="MobiDB-lite"/>
    </source>
</evidence>
<keyword evidence="2" id="KW-0732">Signal</keyword>
<dbReference type="EMBL" id="KI911140">
    <property type="protein sequence ID" value="ETS05308.1"/>
    <property type="molecule type" value="Genomic_DNA"/>
</dbReference>
<feature type="region of interest" description="Disordered" evidence="1">
    <location>
        <begin position="203"/>
        <end position="234"/>
    </location>
</feature>
<gene>
    <name evidence="3" type="ORF">M419DRAFT_135815</name>
</gene>
<reference evidence="4" key="1">
    <citation type="journal article" date="2013" name="Ind. Biotechnol.">
        <title>Comparative genomics analysis of Trichoderma reesei strains.</title>
        <authorList>
            <person name="Koike H."/>
            <person name="Aerts A."/>
            <person name="LaButti K."/>
            <person name="Grigoriev I.V."/>
            <person name="Baker S.E."/>
        </authorList>
    </citation>
    <scope>NUCLEOTIDE SEQUENCE [LARGE SCALE GENOMIC DNA]</scope>
    <source>
        <strain evidence="4">ATCC 56765 / BCRC 32924 / NRRL 11460 / Rut C-30</strain>
    </source>
</reference>
<dbReference type="OrthoDB" id="2342176at2759"/>
<feature type="signal peptide" evidence="2">
    <location>
        <begin position="1"/>
        <end position="18"/>
    </location>
</feature>
<protein>
    <submittedName>
        <fullName evidence="3">Putative endoglucanase</fullName>
    </submittedName>
</protein>
<accession>A0A024SK73</accession>